<dbReference type="GO" id="GO:0005886">
    <property type="term" value="C:plasma membrane"/>
    <property type="evidence" value="ECO:0007669"/>
    <property type="project" value="UniProtKB-SubCell"/>
</dbReference>
<keyword evidence="2" id="KW-0813">Transport</keyword>
<dbReference type="GO" id="GO:0015297">
    <property type="term" value="F:antiporter activity"/>
    <property type="evidence" value="ECO:0007669"/>
    <property type="project" value="UniProtKB-KW"/>
</dbReference>
<dbReference type="InterPro" id="IPR006153">
    <property type="entry name" value="Cation/H_exchanger_TM"/>
</dbReference>
<feature type="transmembrane region" description="Helical" evidence="9">
    <location>
        <begin position="360"/>
        <end position="382"/>
    </location>
</feature>
<feature type="transmembrane region" description="Helical" evidence="9">
    <location>
        <begin position="264"/>
        <end position="288"/>
    </location>
</feature>
<keyword evidence="6 9" id="KW-1133">Transmembrane helix</keyword>
<dbReference type="Pfam" id="PF02080">
    <property type="entry name" value="TrkA_C"/>
    <property type="match status" value="1"/>
</dbReference>
<proteinExistence type="predicted"/>
<evidence type="ECO:0000256" key="5">
    <source>
        <dbReference type="ARBA" id="ARBA00022692"/>
    </source>
</evidence>
<evidence type="ECO:0000259" key="10">
    <source>
        <dbReference type="PROSITE" id="PS51202"/>
    </source>
</evidence>
<dbReference type="InterPro" id="IPR006037">
    <property type="entry name" value="RCK_C"/>
</dbReference>
<evidence type="ECO:0000256" key="1">
    <source>
        <dbReference type="ARBA" id="ARBA00004651"/>
    </source>
</evidence>
<dbReference type="InterPro" id="IPR038770">
    <property type="entry name" value="Na+/solute_symporter_sf"/>
</dbReference>
<feature type="transmembrane region" description="Helical" evidence="9">
    <location>
        <begin position="222"/>
        <end position="252"/>
    </location>
</feature>
<evidence type="ECO:0000256" key="3">
    <source>
        <dbReference type="ARBA" id="ARBA00022449"/>
    </source>
</evidence>
<dbReference type="PANTHER" id="PTHR32507:SF7">
    <property type="entry name" value="K(+)_H(+) ANTIPORTER NHAP2"/>
    <property type="match status" value="1"/>
</dbReference>
<comment type="subcellular location">
    <subcellularLocation>
        <location evidence="1">Cell membrane</location>
        <topology evidence="1">Multi-pass membrane protein</topology>
    </subcellularLocation>
</comment>
<dbReference type="GO" id="GO:0008324">
    <property type="term" value="F:monoatomic cation transmembrane transporter activity"/>
    <property type="evidence" value="ECO:0007669"/>
    <property type="project" value="InterPro"/>
</dbReference>
<dbReference type="Gene3D" id="1.20.1530.20">
    <property type="match status" value="1"/>
</dbReference>
<dbReference type="Pfam" id="PF00999">
    <property type="entry name" value="Na_H_Exchanger"/>
    <property type="match status" value="1"/>
</dbReference>
<dbReference type="PROSITE" id="PS51202">
    <property type="entry name" value="RCK_C"/>
    <property type="match status" value="1"/>
</dbReference>
<reference evidence="11" key="1">
    <citation type="submission" date="2015-09" db="EMBL/GenBank/DDBJ databases">
        <authorList>
            <consortium name="Pathogen Informatics"/>
        </authorList>
    </citation>
    <scope>NUCLEOTIDE SEQUENCE</scope>
    <source>
        <strain evidence="11">2789STDY5834896</strain>
    </source>
</reference>
<feature type="transmembrane region" description="Helical" evidence="9">
    <location>
        <begin position="89"/>
        <end position="114"/>
    </location>
</feature>
<feature type="transmembrane region" description="Helical" evidence="9">
    <location>
        <begin position="331"/>
        <end position="354"/>
    </location>
</feature>
<organism evidence="11">
    <name type="scientific">uncultured Anaerotruncus sp</name>
    <dbReference type="NCBI Taxonomy" id="905011"/>
    <lineage>
        <taxon>Bacteria</taxon>
        <taxon>Bacillati</taxon>
        <taxon>Bacillota</taxon>
        <taxon>Clostridia</taxon>
        <taxon>Eubacteriales</taxon>
        <taxon>Oscillospiraceae</taxon>
        <taxon>Anaerotruncus</taxon>
        <taxon>environmental samples</taxon>
    </lineage>
</organism>
<name>A0A1C6HJ25_9FIRM</name>
<evidence type="ECO:0000313" key="11">
    <source>
        <dbReference type="EMBL" id="SCJ57772.1"/>
    </source>
</evidence>
<evidence type="ECO:0000256" key="6">
    <source>
        <dbReference type="ARBA" id="ARBA00022989"/>
    </source>
</evidence>
<dbReference type="InterPro" id="IPR036721">
    <property type="entry name" value="RCK_C_sf"/>
</dbReference>
<evidence type="ECO:0000256" key="8">
    <source>
        <dbReference type="ARBA" id="ARBA00023136"/>
    </source>
</evidence>
<dbReference type="PANTHER" id="PTHR32507">
    <property type="entry name" value="NA(+)/H(+) ANTIPORTER 1"/>
    <property type="match status" value="1"/>
</dbReference>
<dbReference type="NCBIfam" id="NF003716">
    <property type="entry name" value="PRK05326.1-3"/>
    <property type="match status" value="1"/>
</dbReference>
<protein>
    <submittedName>
        <fullName evidence="11">Potassium/proton antiporter</fullName>
    </submittedName>
</protein>
<keyword evidence="8 9" id="KW-0472">Membrane</keyword>
<feature type="domain" description="RCK C-terminal" evidence="10">
    <location>
        <begin position="399"/>
        <end position="482"/>
    </location>
</feature>
<keyword evidence="7" id="KW-0406">Ion transport</keyword>
<evidence type="ECO:0000256" key="9">
    <source>
        <dbReference type="SAM" id="Phobius"/>
    </source>
</evidence>
<feature type="transmembrane region" description="Helical" evidence="9">
    <location>
        <begin position="294"/>
        <end position="319"/>
    </location>
</feature>
<accession>A0A1C6HJ25</accession>
<evidence type="ECO:0000256" key="7">
    <source>
        <dbReference type="ARBA" id="ARBA00023065"/>
    </source>
</evidence>
<dbReference type="GO" id="GO:1902600">
    <property type="term" value="P:proton transmembrane transport"/>
    <property type="evidence" value="ECO:0007669"/>
    <property type="project" value="InterPro"/>
</dbReference>
<dbReference type="EMBL" id="FMHG01000001">
    <property type="protein sequence ID" value="SCJ57772.1"/>
    <property type="molecule type" value="Genomic_DNA"/>
</dbReference>
<feature type="transmembrane region" description="Helical" evidence="9">
    <location>
        <begin position="57"/>
        <end position="77"/>
    </location>
</feature>
<keyword evidence="4" id="KW-1003">Cell membrane</keyword>
<feature type="transmembrane region" description="Helical" evidence="9">
    <location>
        <begin position="6"/>
        <end position="25"/>
    </location>
</feature>
<feature type="transmembrane region" description="Helical" evidence="9">
    <location>
        <begin position="32"/>
        <end position="51"/>
    </location>
</feature>
<dbReference type="SUPFAM" id="SSF116726">
    <property type="entry name" value="TrkA C-terminal domain-like"/>
    <property type="match status" value="1"/>
</dbReference>
<sequence>MGIYTALLLVAVVLLICIGSSRLSYRLGVPVLFLFIVLGMIFGSDGVFGLPFDNYQLTEQVCSVALVFIMFYGGFGTSWKEARPVAAQAILLASLGVVLTAGITALFCFGVLGLSVYESLLIGSVISSTDAASVFSILRSKKLSLKHGLASLLELESGSNDPTSYMLTAIVLAAMGGRGQKNVPLQLLSQVLFGLAVGALVAVLATAVLSRVSFEQKGLHTTFLVAVALGCYALAQLLGGNGYLAVYVAGIVLGNSRILHKVELVHFFDGITWLAQVLIFFVLGLLAFPSQIPALLGTAVAITAFLSLVARPAATLAILSWFKVPLRQQFFVSMAGIRGAASIVFAVMAMNAGVPMRLDIFHIVFCVALFSVAVQGTLLPVLARKLGLVGDQEGGGVWKTFTDYQDQEKVQLIELPVVQGDFWCGKAVRDLGLPPELLITMIVRGEETVIPKGGTVIAGGDLLVLGGLGRAQMQALLAQCCSDPQKK</sequence>
<feature type="transmembrane region" description="Helical" evidence="9">
    <location>
        <begin position="187"/>
        <end position="210"/>
    </location>
</feature>
<keyword evidence="3" id="KW-0050">Antiport</keyword>
<keyword evidence="5 9" id="KW-0812">Transmembrane</keyword>
<evidence type="ECO:0000256" key="2">
    <source>
        <dbReference type="ARBA" id="ARBA00022448"/>
    </source>
</evidence>
<dbReference type="Gene3D" id="3.30.70.1450">
    <property type="entry name" value="Regulator of K+ conductance, C-terminal domain"/>
    <property type="match status" value="1"/>
</dbReference>
<dbReference type="AlphaFoldDB" id="A0A1C6HJ25"/>
<dbReference type="GO" id="GO:0006813">
    <property type="term" value="P:potassium ion transport"/>
    <property type="evidence" value="ECO:0007669"/>
    <property type="project" value="InterPro"/>
</dbReference>
<evidence type="ECO:0000256" key="4">
    <source>
        <dbReference type="ARBA" id="ARBA00022475"/>
    </source>
</evidence>
<gene>
    <name evidence="11" type="ORF">SAMEA3545359_00889</name>
</gene>
<dbReference type="NCBIfam" id="NF003715">
    <property type="entry name" value="PRK05326.1-2"/>
    <property type="match status" value="1"/>
</dbReference>